<dbReference type="Proteomes" id="UP000830454">
    <property type="component" value="Chromosome"/>
</dbReference>
<organism evidence="1 2">
    <name type="scientific">Flavobacterium sediminilitoris</name>
    <dbReference type="NCBI Taxonomy" id="2024526"/>
    <lineage>
        <taxon>Bacteria</taxon>
        <taxon>Pseudomonadati</taxon>
        <taxon>Bacteroidota</taxon>
        <taxon>Flavobacteriia</taxon>
        <taxon>Flavobacteriales</taxon>
        <taxon>Flavobacteriaceae</taxon>
        <taxon>Flavobacterium</taxon>
    </lineage>
</organism>
<evidence type="ECO:0000313" key="2">
    <source>
        <dbReference type="Proteomes" id="UP000830454"/>
    </source>
</evidence>
<proteinExistence type="predicted"/>
<reference evidence="1" key="1">
    <citation type="submission" date="2021-12" db="EMBL/GenBank/DDBJ databases">
        <authorList>
            <person name="Cha I.-T."/>
            <person name="Lee K.-E."/>
            <person name="Park S.-J."/>
        </authorList>
    </citation>
    <scope>NUCLEOTIDE SEQUENCE</scope>
    <source>
        <strain evidence="1">YSM-43</strain>
    </source>
</reference>
<evidence type="ECO:0008006" key="3">
    <source>
        <dbReference type="Google" id="ProtNLM"/>
    </source>
</evidence>
<gene>
    <name evidence="1" type="ORF">LXD69_13145</name>
</gene>
<evidence type="ECO:0000313" key="1">
    <source>
        <dbReference type="EMBL" id="UOX32979.1"/>
    </source>
</evidence>
<keyword evidence="2" id="KW-1185">Reference proteome</keyword>
<reference evidence="1" key="2">
    <citation type="submission" date="2022-04" db="EMBL/GenBank/DDBJ databases">
        <title>Complete Genome Sequence of Flavobacterium sediminilitoris YSM-43, Isolated from a Tidal Sediment.</title>
        <authorList>
            <person name="Lee P.A."/>
        </authorList>
    </citation>
    <scope>NUCLEOTIDE SEQUENCE</scope>
    <source>
        <strain evidence="1">YSM-43</strain>
    </source>
</reference>
<accession>A0ABY4HNA7</accession>
<sequence>MFKDKFRKESFKNEDFEVITVQQARSIVGGACSVLESCTTYNGSCPHLTSCGTYSSKEITDPGTPIEP</sequence>
<name>A0ABY4HNA7_9FLAO</name>
<dbReference type="RefSeq" id="WP_246915743.1">
    <property type="nucleotide sequence ID" value="NZ_CP090145.1"/>
</dbReference>
<protein>
    <recommendedName>
        <fullName evidence="3">Bacteriocin-like protein</fullName>
    </recommendedName>
</protein>
<dbReference type="EMBL" id="CP090145">
    <property type="protein sequence ID" value="UOX32979.1"/>
    <property type="molecule type" value="Genomic_DNA"/>
</dbReference>